<dbReference type="Proteomes" id="UP000799537">
    <property type="component" value="Unassembled WGS sequence"/>
</dbReference>
<reference evidence="2" key="1">
    <citation type="journal article" date="2020" name="Stud. Mycol.">
        <title>101 Dothideomycetes genomes: a test case for predicting lifestyles and emergence of pathogens.</title>
        <authorList>
            <person name="Haridas S."/>
            <person name="Albert R."/>
            <person name="Binder M."/>
            <person name="Bloem J."/>
            <person name="Labutti K."/>
            <person name="Salamov A."/>
            <person name="Andreopoulos B."/>
            <person name="Baker S."/>
            <person name="Barry K."/>
            <person name="Bills G."/>
            <person name="Bluhm B."/>
            <person name="Cannon C."/>
            <person name="Castanera R."/>
            <person name="Culley D."/>
            <person name="Daum C."/>
            <person name="Ezra D."/>
            <person name="Gonzalez J."/>
            <person name="Henrissat B."/>
            <person name="Kuo A."/>
            <person name="Liang C."/>
            <person name="Lipzen A."/>
            <person name="Lutzoni F."/>
            <person name="Magnuson J."/>
            <person name="Mondo S."/>
            <person name="Nolan M."/>
            <person name="Ohm R."/>
            <person name="Pangilinan J."/>
            <person name="Park H.-J."/>
            <person name="Ramirez L."/>
            <person name="Alfaro M."/>
            <person name="Sun H."/>
            <person name="Tritt A."/>
            <person name="Yoshinaga Y."/>
            <person name="Zwiers L.-H."/>
            <person name="Turgeon B."/>
            <person name="Goodwin S."/>
            <person name="Spatafora J."/>
            <person name="Crous P."/>
            <person name="Grigoriev I."/>
        </authorList>
    </citation>
    <scope>NUCLEOTIDE SEQUENCE</scope>
    <source>
        <strain evidence="2">ATCC 36951</strain>
    </source>
</reference>
<dbReference type="GeneID" id="54568074"/>
<dbReference type="AlphaFoldDB" id="A0A6A6BYB6"/>
<feature type="compositionally biased region" description="Basic and acidic residues" evidence="1">
    <location>
        <begin position="224"/>
        <end position="236"/>
    </location>
</feature>
<organism evidence="2 3">
    <name type="scientific">Zasmidium cellare ATCC 36951</name>
    <dbReference type="NCBI Taxonomy" id="1080233"/>
    <lineage>
        <taxon>Eukaryota</taxon>
        <taxon>Fungi</taxon>
        <taxon>Dikarya</taxon>
        <taxon>Ascomycota</taxon>
        <taxon>Pezizomycotina</taxon>
        <taxon>Dothideomycetes</taxon>
        <taxon>Dothideomycetidae</taxon>
        <taxon>Mycosphaerellales</taxon>
        <taxon>Mycosphaerellaceae</taxon>
        <taxon>Zasmidium</taxon>
    </lineage>
</organism>
<feature type="compositionally biased region" description="Polar residues" evidence="1">
    <location>
        <begin position="204"/>
        <end position="222"/>
    </location>
</feature>
<evidence type="ECO:0000313" key="2">
    <source>
        <dbReference type="EMBL" id="KAF2158552.1"/>
    </source>
</evidence>
<evidence type="ECO:0000256" key="1">
    <source>
        <dbReference type="SAM" id="MobiDB-lite"/>
    </source>
</evidence>
<keyword evidence="3" id="KW-1185">Reference proteome</keyword>
<protein>
    <submittedName>
        <fullName evidence="2">Uncharacterized protein</fullName>
    </submittedName>
</protein>
<feature type="compositionally biased region" description="Basic residues" evidence="1">
    <location>
        <begin position="237"/>
        <end position="250"/>
    </location>
</feature>
<name>A0A6A6BYB6_ZASCE</name>
<dbReference type="EMBL" id="ML993657">
    <property type="protein sequence ID" value="KAF2158552.1"/>
    <property type="molecule type" value="Genomic_DNA"/>
</dbReference>
<feature type="compositionally biased region" description="Basic and acidic residues" evidence="1">
    <location>
        <begin position="180"/>
        <end position="200"/>
    </location>
</feature>
<feature type="compositionally biased region" description="Polar residues" evidence="1">
    <location>
        <begin position="150"/>
        <end position="159"/>
    </location>
</feature>
<gene>
    <name evidence="2" type="ORF">M409DRAFT_61564</name>
</gene>
<feature type="region of interest" description="Disordered" evidence="1">
    <location>
        <begin position="135"/>
        <end position="250"/>
    </location>
</feature>
<evidence type="ECO:0000313" key="3">
    <source>
        <dbReference type="Proteomes" id="UP000799537"/>
    </source>
</evidence>
<proteinExistence type="predicted"/>
<sequence>MPLSSDIRSEWEKAIAAFEANLEQDIAHLFHRFGRYNDVAASLRAICDQQVQASAQLSAGHGQSLFDAFHTWDLGSLGMRRRAEDYTSSENQGVLQESDPHLLLRSKPLDGVGDDDELSEAVVDMIRWIEDEVQPTSLGNDVDPKHQNSKHPCQTQGEEVSNDVEPQLEHKGRKNLNSDMSREEHRETAMYCDTPRKVARSEGSADQTSAIEVQGNKLQSNAHLAKDGSPTRERLRTLRKRQKTRKAYSR</sequence>
<dbReference type="RefSeq" id="XP_033659441.1">
    <property type="nucleotide sequence ID" value="XM_033814802.1"/>
</dbReference>
<accession>A0A6A6BYB6</accession>